<feature type="zinc finger region" description="C3H1-type" evidence="19">
    <location>
        <begin position="121"/>
        <end position="149"/>
    </location>
</feature>
<feature type="non-terminal residue" evidence="23">
    <location>
        <position position="1"/>
    </location>
</feature>
<feature type="domain" description="C3H1-type" evidence="22">
    <location>
        <begin position="121"/>
        <end position="149"/>
    </location>
</feature>
<dbReference type="GO" id="GO:0008270">
    <property type="term" value="F:zinc ion binding"/>
    <property type="evidence" value="ECO:0007669"/>
    <property type="project" value="UniProtKB-KW"/>
</dbReference>
<dbReference type="GO" id="GO:0003723">
    <property type="term" value="F:RNA binding"/>
    <property type="evidence" value="ECO:0007669"/>
    <property type="project" value="TreeGrafter"/>
</dbReference>
<evidence type="ECO:0000256" key="5">
    <source>
        <dbReference type="ARBA" id="ARBA00022643"/>
    </source>
</evidence>
<dbReference type="Gene3D" id="4.10.1000.10">
    <property type="entry name" value="Zinc finger, CCCH-type"/>
    <property type="match status" value="1"/>
</dbReference>
<dbReference type="PANTHER" id="PTHR45846">
    <property type="entry name" value="TRNA-DIHYDROURIDINE(47) SYNTHASE [NAD(P)(+)]-LIKE"/>
    <property type="match status" value="1"/>
</dbReference>
<dbReference type="EMBL" id="JANBUY010000454">
    <property type="protein sequence ID" value="KAJ2858917.1"/>
    <property type="molecule type" value="Genomic_DNA"/>
</dbReference>
<evidence type="ECO:0000256" key="15">
    <source>
        <dbReference type="ARBA" id="ARBA00048266"/>
    </source>
</evidence>
<dbReference type="PROSITE" id="PS50103">
    <property type="entry name" value="ZF_C3H1"/>
    <property type="match status" value="1"/>
</dbReference>
<proteinExistence type="inferred from homology"/>
<dbReference type="GO" id="GO:0006397">
    <property type="term" value="P:mRNA processing"/>
    <property type="evidence" value="ECO:0007669"/>
    <property type="project" value="UniProtKB-KW"/>
</dbReference>
<dbReference type="EC" id="1.3.1.89" evidence="2 20"/>
<feature type="compositionally biased region" description="Basic residues" evidence="21">
    <location>
        <begin position="107"/>
        <end position="117"/>
    </location>
</feature>
<feature type="region of interest" description="Disordered" evidence="21">
    <location>
        <begin position="31"/>
        <end position="120"/>
    </location>
</feature>
<dbReference type="SUPFAM" id="SSF51395">
    <property type="entry name" value="FMN-linked oxidoreductases"/>
    <property type="match status" value="1"/>
</dbReference>
<dbReference type="GO" id="GO:0102265">
    <property type="term" value="F:tRNA-dihydrouridine47 synthase activity"/>
    <property type="evidence" value="ECO:0007669"/>
    <property type="project" value="UniProtKB-EC"/>
</dbReference>
<comment type="caution">
    <text evidence="23">The sequence shown here is derived from an EMBL/GenBank/DDBJ whole genome shotgun (WGS) entry which is preliminary data.</text>
</comment>
<name>A0A9W8M3E6_9FUNG</name>
<comment type="catalytic activity">
    <reaction evidence="17">
        <text>a 5,6-dihydrouridine in mRNA + NADP(+) = a uridine in mRNA + NADPH + H(+)</text>
        <dbReference type="Rhea" id="RHEA:69855"/>
        <dbReference type="Rhea" id="RHEA-COMP:14658"/>
        <dbReference type="Rhea" id="RHEA-COMP:17789"/>
        <dbReference type="ChEBI" id="CHEBI:15378"/>
        <dbReference type="ChEBI" id="CHEBI:57783"/>
        <dbReference type="ChEBI" id="CHEBI:58349"/>
        <dbReference type="ChEBI" id="CHEBI:65315"/>
        <dbReference type="ChEBI" id="CHEBI:74443"/>
    </reaction>
    <physiologicalReaction direction="right-to-left" evidence="17">
        <dbReference type="Rhea" id="RHEA:69857"/>
    </physiologicalReaction>
</comment>
<keyword evidence="24" id="KW-1185">Reference proteome</keyword>
<gene>
    <name evidence="23" type="primary">DUS3</name>
    <name evidence="23" type="ORF">GGH94_006380</name>
</gene>
<comment type="catalytic activity">
    <reaction evidence="18">
        <text>5,6-dihydrouridine(47) in tRNA + NADP(+) = uridine(47) in tRNA + NADPH + H(+)</text>
        <dbReference type="Rhea" id="RHEA:53360"/>
        <dbReference type="Rhea" id="RHEA-COMP:13539"/>
        <dbReference type="Rhea" id="RHEA-COMP:13540"/>
        <dbReference type="ChEBI" id="CHEBI:15378"/>
        <dbReference type="ChEBI" id="CHEBI:57783"/>
        <dbReference type="ChEBI" id="CHEBI:58349"/>
        <dbReference type="ChEBI" id="CHEBI:65315"/>
        <dbReference type="ChEBI" id="CHEBI:74443"/>
        <dbReference type="EC" id="1.3.1.89"/>
    </reaction>
    <physiologicalReaction direction="right-to-left" evidence="18">
        <dbReference type="Rhea" id="RHEA:53362"/>
    </physiologicalReaction>
</comment>
<evidence type="ECO:0000256" key="16">
    <source>
        <dbReference type="ARBA" id="ARBA00048342"/>
    </source>
</evidence>
<evidence type="ECO:0000256" key="7">
    <source>
        <dbReference type="ARBA" id="ARBA00022694"/>
    </source>
</evidence>
<dbReference type="InterPro" id="IPR000571">
    <property type="entry name" value="Znf_CCCH"/>
</dbReference>
<evidence type="ECO:0000256" key="9">
    <source>
        <dbReference type="ARBA" id="ARBA00022737"/>
    </source>
</evidence>
<dbReference type="InterPro" id="IPR018517">
    <property type="entry name" value="tRNA_hU_synthase_CS"/>
</dbReference>
<evidence type="ECO:0000256" key="13">
    <source>
        <dbReference type="ARBA" id="ARBA00023002"/>
    </source>
</evidence>
<feature type="compositionally biased region" description="Low complexity" evidence="21">
    <location>
        <begin position="73"/>
        <end position="99"/>
    </location>
</feature>
<dbReference type="FunFam" id="3.20.20.70:FF:000067">
    <property type="entry name" value="tRNA-dihydrouridine(47) synthase [NAD(P)(+)]"/>
    <property type="match status" value="1"/>
</dbReference>
<dbReference type="Pfam" id="PF01207">
    <property type="entry name" value="Dus"/>
    <property type="match status" value="1"/>
</dbReference>
<evidence type="ECO:0000256" key="2">
    <source>
        <dbReference type="ARBA" id="ARBA00012376"/>
    </source>
</evidence>
<protein>
    <recommendedName>
        <fullName evidence="3 20">tRNA-dihydrouridine(47) synthase [NAD(P)(+)]</fullName>
        <ecNumber evidence="2 20">1.3.1.89</ecNumber>
    </recommendedName>
    <alternativeName>
        <fullName evidence="20">tRNA-dihydrouridine synthase 3</fullName>
    </alternativeName>
</protein>
<keyword evidence="5 20" id="KW-0288">FMN</keyword>
<evidence type="ECO:0000256" key="3">
    <source>
        <dbReference type="ARBA" id="ARBA00022143"/>
    </source>
</evidence>
<keyword evidence="10 19" id="KW-0863">Zinc-finger</keyword>
<keyword evidence="12 20" id="KW-0521">NADP</keyword>
<dbReference type="CDD" id="cd02801">
    <property type="entry name" value="DUS_like_FMN"/>
    <property type="match status" value="1"/>
</dbReference>
<dbReference type="Gene3D" id="3.20.20.70">
    <property type="entry name" value="Aldolase class I"/>
    <property type="match status" value="1"/>
</dbReference>
<evidence type="ECO:0000256" key="11">
    <source>
        <dbReference type="ARBA" id="ARBA00022833"/>
    </source>
</evidence>
<evidence type="ECO:0000256" key="4">
    <source>
        <dbReference type="ARBA" id="ARBA00022630"/>
    </source>
</evidence>
<comment type="catalytic activity">
    <reaction evidence="15">
        <text>5,6-dihydrouridine(47) in tRNA + NAD(+) = uridine(47) in tRNA + NADH + H(+)</text>
        <dbReference type="Rhea" id="RHEA:53364"/>
        <dbReference type="Rhea" id="RHEA-COMP:13539"/>
        <dbReference type="Rhea" id="RHEA-COMP:13540"/>
        <dbReference type="ChEBI" id="CHEBI:15378"/>
        <dbReference type="ChEBI" id="CHEBI:57540"/>
        <dbReference type="ChEBI" id="CHEBI:57945"/>
        <dbReference type="ChEBI" id="CHEBI:65315"/>
        <dbReference type="ChEBI" id="CHEBI:74443"/>
        <dbReference type="EC" id="1.3.1.89"/>
    </reaction>
    <physiologicalReaction direction="right-to-left" evidence="15">
        <dbReference type="Rhea" id="RHEA:53366"/>
    </physiologicalReaction>
</comment>
<evidence type="ECO:0000256" key="17">
    <source>
        <dbReference type="ARBA" id="ARBA00049447"/>
    </source>
</evidence>
<dbReference type="InterPro" id="IPR035587">
    <property type="entry name" value="DUS-like_FMN-bd"/>
</dbReference>
<evidence type="ECO:0000256" key="19">
    <source>
        <dbReference type="PROSITE-ProRule" id="PRU00723"/>
    </source>
</evidence>
<keyword evidence="11 19" id="KW-0862">Zinc</keyword>
<keyword evidence="7 20" id="KW-0819">tRNA processing</keyword>
<evidence type="ECO:0000256" key="21">
    <source>
        <dbReference type="SAM" id="MobiDB-lite"/>
    </source>
</evidence>
<reference evidence="23" key="1">
    <citation type="submission" date="2022-07" db="EMBL/GenBank/DDBJ databases">
        <title>Phylogenomic reconstructions and comparative analyses of Kickxellomycotina fungi.</title>
        <authorList>
            <person name="Reynolds N.K."/>
            <person name="Stajich J.E."/>
            <person name="Barry K."/>
            <person name="Grigoriev I.V."/>
            <person name="Crous P."/>
            <person name="Smith M.E."/>
        </authorList>
    </citation>
    <scope>NUCLEOTIDE SEQUENCE</scope>
    <source>
        <strain evidence="23">RSA 476</strain>
    </source>
</reference>
<evidence type="ECO:0000259" key="22">
    <source>
        <dbReference type="PROSITE" id="PS50103"/>
    </source>
</evidence>
<evidence type="ECO:0000256" key="10">
    <source>
        <dbReference type="ARBA" id="ARBA00022771"/>
    </source>
</evidence>
<dbReference type="Proteomes" id="UP001140074">
    <property type="component" value="Unassembled WGS sequence"/>
</dbReference>
<evidence type="ECO:0000256" key="1">
    <source>
        <dbReference type="ARBA" id="ARBA00001917"/>
    </source>
</evidence>
<dbReference type="PANTHER" id="PTHR45846:SF1">
    <property type="entry name" value="TRNA-DIHYDROURIDINE(47) SYNTHASE [NAD(P)(+)]-LIKE"/>
    <property type="match status" value="1"/>
</dbReference>
<comment type="catalytic activity">
    <reaction evidence="16">
        <text>a 5,6-dihydrouridine in mRNA + NAD(+) = a uridine in mRNA + NADH + H(+)</text>
        <dbReference type="Rhea" id="RHEA:69851"/>
        <dbReference type="Rhea" id="RHEA-COMP:14658"/>
        <dbReference type="Rhea" id="RHEA-COMP:17789"/>
        <dbReference type="ChEBI" id="CHEBI:15378"/>
        <dbReference type="ChEBI" id="CHEBI:57540"/>
        <dbReference type="ChEBI" id="CHEBI:57945"/>
        <dbReference type="ChEBI" id="CHEBI:65315"/>
        <dbReference type="ChEBI" id="CHEBI:74443"/>
    </reaction>
    <physiologicalReaction direction="right-to-left" evidence="16">
        <dbReference type="Rhea" id="RHEA:69853"/>
    </physiologicalReaction>
</comment>
<comment type="function">
    <text evidence="20">Catalyzes the synthesis of dihydrouridine, a modified base found in the D-loop of most tRNAs. Specifically modifies U47 in cytoplasmic tRNAs.</text>
</comment>
<evidence type="ECO:0000256" key="20">
    <source>
        <dbReference type="RuleBase" id="RU291113"/>
    </source>
</evidence>
<keyword evidence="8 19" id="KW-0479">Metal-binding</keyword>
<evidence type="ECO:0000256" key="18">
    <source>
        <dbReference type="ARBA" id="ARBA00049513"/>
    </source>
</evidence>
<keyword evidence="4 20" id="KW-0285">Flavoprotein</keyword>
<sequence length="623" mass="68034">TTMTIATADNSTAAAAAAAAAVSAAAVSAAAVSAEVSSDKPQAERNGAERGVAQIKAEYQIQRRAEPTPRIEAAASDSTDAPTAAPGEGAASAAAQGSGKRTGGQHQNRRQKNKSKAARAERGIRLCGKTAVGEECTLGDKCTYSHDVAGYLAEKEPDLGPSCVNIDVYGRCRYGLRCRYAGAHTTAADEEKAEGVSQFYAHNEVGKDLQIRLRKKQIKFPRSDEFEAIWDREAKEGVCDTVKGPGGCAGDGDGDGDEAREKRQRTRRGQIDYRGKTYLAPLTTVGNLPFRRICKGYGVDITCSEMAIAGNLLQGQQSEWALVRRHKSEDIFGVQLAGNSASVLGKAAEVVSSECEVDFIDLNMGCPIDMVANNGGGSALLSHPKKIGRMVRTMHYVADCDVTVKIRTGVLKNENVAHKLIPQFEAWGAALVTLHGRSRQQRYTKQANWPYIGECRQAAARVPLFGGGDVMSWEEYWGHLETEKQSDGIMIGRGALVKPWVFKEIEERRVWDISATERLGMLKEFASFGLEHWGTDSQGVSNTRRYLLEWQSFLHRYIPAGILEVLPQRMNDRPPAFVGRNDLETLMASSQARDWIKISEMILGPTPDDFTFVPKHKSNSYED</sequence>
<dbReference type="GO" id="GO:0050660">
    <property type="term" value="F:flavin adenine dinucleotide binding"/>
    <property type="evidence" value="ECO:0007669"/>
    <property type="project" value="UniProtKB-UniRule"/>
</dbReference>
<dbReference type="PROSITE" id="PS01136">
    <property type="entry name" value="UPF0034"/>
    <property type="match status" value="1"/>
</dbReference>
<keyword evidence="6" id="KW-0507">mRNA processing</keyword>
<evidence type="ECO:0000313" key="24">
    <source>
        <dbReference type="Proteomes" id="UP001140074"/>
    </source>
</evidence>
<keyword evidence="9" id="KW-0677">Repeat</keyword>
<accession>A0A9W8M3E6</accession>
<keyword evidence="13 20" id="KW-0560">Oxidoreductase</keyword>
<comment type="cofactor">
    <cofactor evidence="1 20">
        <name>FMN</name>
        <dbReference type="ChEBI" id="CHEBI:58210"/>
    </cofactor>
</comment>
<evidence type="ECO:0000256" key="8">
    <source>
        <dbReference type="ARBA" id="ARBA00022723"/>
    </source>
</evidence>
<evidence type="ECO:0000313" key="23">
    <source>
        <dbReference type="EMBL" id="KAJ2858917.1"/>
    </source>
</evidence>
<evidence type="ECO:0000256" key="12">
    <source>
        <dbReference type="ARBA" id="ARBA00022857"/>
    </source>
</evidence>
<evidence type="ECO:0000256" key="14">
    <source>
        <dbReference type="ARBA" id="ARBA00023027"/>
    </source>
</evidence>
<organism evidence="23 24">
    <name type="scientific">Coemansia aciculifera</name>
    <dbReference type="NCBI Taxonomy" id="417176"/>
    <lineage>
        <taxon>Eukaryota</taxon>
        <taxon>Fungi</taxon>
        <taxon>Fungi incertae sedis</taxon>
        <taxon>Zoopagomycota</taxon>
        <taxon>Kickxellomycotina</taxon>
        <taxon>Kickxellomycetes</taxon>
        <taxon>Kickxellales</taxon>
        <taxon>Kickxellaceae</taxon>
        <taxon>Coemansia</taxon>
    </lineage>
</organism>
<feature type="region of interest" description="Disordered" evidence="21">
    <location>
        <begin position="245"/>
        <end position="267"/>
    </location>
</feature>
<dbReference type="AlphaFoldDB" id="A0A9W8M3E6"/>
<feature type="compositionally biased region" description="Basic and acidic residues" evidence="21">
    <location>
        <begin position="37"/>
        <end position="48"/>
    </location>
</feature>
<comment type="similarity">
    <text evidence="20">Belongs to the dus family. Dus3 subfamily.</text>
</comment>
<evidence type="ECO:0000256" key="6">
    <source>
        <dbReference type="ARBA" id="ARBA00022664"/>
    </source>
</evidence>
<dbReference type="InterPro" id="IPR013785">
    <property type="entry name" value="Aldolase_TIM"/>
</dbReference>
<keyword evidence="14 20" id="KW-0520">NAD</keyword>